<keyword evidence="4" id="KW-1185">Reference proteome</keyword>
<dbReference type="EMBL" id="PDCK01000042">
    <property type="protein sequence ID" value="PRQ37083.1"/>
    <property type="molecule type" value="Genomic_DNA"/>
</dbReference>
<evidence type="ECO:0000259" key="2">
    <source>
        <dbReference type="Pfam" id="PF13966"/>
    </source>
</evidence>
<dbReference type="PANTHER" id="PTHR47074:SF11">
    <property type="entry name" value="REVERSE TRANSCRIPTASE-LIKE PROTEIN"/>
    <property type="match status" value="1"/>
</dbReference>
<dbReference type="InterPro" id="IPR044730">
    <property type="entry name" value="RNase_H-like_dom_plant"/>
</dbReference>
<dbReference type="Gramene" id="PRQ37083">
    <property type="protein sequence ID" value="PRQ37083"/>
    <property type="gene ID" value="RchiOBHm_Chr4g0398671"/>
</dbReference>
<reference evidence="3 4" key="1">
    <citation type="journal article" date="2018" name="Nat. Genet.">
        <title>The Rosa genome provides new insights in the design of modern roses.</title>
        <authorList>
            <person name="Bendahmane M."/>
        </authorList>
    </citation>
    <scope>NUCLEOTIDE SEQUENCE [LARGE SCALE GENOMIC DNA]</scope>
    <source>
        <strain evidence="4">cv. Old Blush</strain>
    </source>
</reference>
<evidence type="ECO:0000313" key="4">
    <source>
        <dbReference type="Proteomes" id="UP000238479"/>
    </source>
</evidence>
<feature type="domain" description="RNase H type-1" evidence="1">
    <location>
        <begin position="300"/>
        <end position="419"/>
    </location>
</feature>
<dbReference type="Gene3D" id="3.30.420.10">
    <property type="entry name" value="Ribonuclease H-like superfamily/Ribonuclease H"/>
    <property type="match status" value="1"/>
</dbReference>
<keyword evidence="3" id="KW-0548">Nucleotidyltransferase</keyword>
<dbReference type="Pfam" id="PF13966">
    <property type="entry name" value="zf-RVT"/>
    <property type="match status" value="1"/>
</dbReference>
<proteinExistence type="predicted"/>
<dbReference type="PANTHER" id="PTHR47074">
    <property type="entry name" value="BNAC02G40300D PROTEIN"/>
    <property type="match status" value="1"/>
</dbReference>
<dbReference type="SUPFAM" id="SSF53098">
    <property type="entry name" value="Ribonuclease H-like"/>
    <property type="match status" value="1"/>
</dbReference>
<dbReference type="GO" id="GO:0003676">
    <property type="term" value="F:nucleic acid binding"/>
    <property type="evidence" value="ECO:0007669"/>
    <property type="project" value="InterPro"/>
</dbReference>
<feature type="domain" description="Reverse transcriptase zinc-binding" evidence="2">
    <location>
        <begin position="97"/>
        <end position="189"/>
    </location>
</feature>
<evidence type="ECO:0000259" key="1">
    <source>
        <dbReference type="Pfam" id="PF13456"/>
    </source>
</evidence>
<dbReference type="InterPro" id="IPR036397">
    <property type="entry name" value="RNaseH_sf"/>
</dbReference>
<gene>
    <name evidence="3" type="ORF">RchiOBHm_Chr4g0398671</name>
</gene>
<dbReference type="InterPro" id="IPR012337">
    <property type="entry name" value="RNaseH-like_sf"/>
</dbReference>
<dbReference type="InterPro" id="IPR026960">
    <property type="entry name" value="RVT-Znf"/>
</dbReference>
<organism evidence="3 4">
    <name type="scientific">Rosa chinensis</name>
    <name type="common">China rose</name>
    <dbReference type="NCBI Taxonomy" id="74649"/>
    <lineage>
        <taxon>Eukaryota</taxon>
        <taxon>Viridiplantae</taxon>
        <taxon>Streptophyta</taxon>
        <taxon>Embryophyta</taxon>
        <taxon>Tracheophyta</taxon>
        <taxon>Spermatophyta</taxon>
        <taxon>Magnoliopsida</taxon>
        <taxon>eudicotyledons</taxon>
        <taxon>Gunneridae</taxon>
        <taxon>Pentapetalae</taxon>
        <taxon>rosids</taxon>
        <taxon>fabids</taxon>
        <taxon>Rosales</taxon>
        <taxon>Rosaceae</taxon>
        <taxon>Rosoideae</taxon>
        <taxon>Rosoideae incertae sedis</taxon>
        <taxon>Rosa</taxon>
    </lineage>
</organism>
<dbReference type="InterPro" id="IPR002156">
    <property type="entry name" value="RNaseH_domain"/>
</dbReference>
<comment type="caution">
    <text evidence="3">The sequence shown here is derived from an EMBL/GenBank/DDBJ whole genome shotgun (WGS) entry which is preliminary data.</text>
</comment>
<dbReference type="Pfam" id="PF13456">
    <property type="entry name" value="RVT_3"/>
    <property type="match status" value="1"/>
</dbReference>
<keyword evidence="3" id="KW-0808">Transferase</keyword>
<dbReference type="GO" id="GO:0004523">
    <property type="term" value="F:RNA-DNA hybrid ribonuclease activity"/>
    <property type="evidence" value="ECO:0007669"/>
    <property type="project" value="InterPro"/>
</dbReference>
<dbReference type="AlphaFoldDB" id="A0A2P6QSB8"/>
<dbReference type="InterPro" id="IPR052929">
    <property type="entry name" value="RNase_H-like_EbsB-rel"/>
</dbReference>
<name>A0A2P6QSB8_ROSCH</name>
<dbReference type="CDD" id="cd06222">
    <property type="entry name" value="RNase_H_like"/>
    <property type="match status" value="1"/>
</dbReference>
<keyword evidence="3" id="KW-0695">RNA-directed DNA polymerase</keyword>
<sequence length="471" mass="52788">MELLKQGLRWRVGNGSDIRVFIDPWVPDVEGFRVSYKDGMNMSMLVSELITANGEWNMNRLEQVGSVQEVEAILGLPIVHNGGCDKLIWNQNKHGTYSVKSGYWLALKERRERRGVQGAIPAPTDYWRHLWKLKIPPKMSHFLWRCSTGYMPCKSALFLRRIITDPTCSRCQQSSETPLHATGLCPVSVAVLEKASFYTKLSQGTWDNFSSFLEDAMRQLTVDEIKLLVVLLWCNWKERNAVQFGEVARPAQVIYDIGASIWGGIIQESNHNYGQLGMHANDVEDRGRWVPPMHGSLKLNCDASVMANGGQVGIGWICRNSEGRLVEAMGERILGRLKPRAAELLCVLKGLEWAVMRGWSDLRVETDCLEAVRLVNGCEECLADEGLIVERIRMLLGALEIQGIHHVVRVANMAAHEVAGFVARGNGRYSWLGVGPSWLMDVIDNDGPITSSVRREESGEFLSTTGHSRSL</sequence>
<evidence type="ECO:0000313" key="3">
    <source>
        <dbReference type="EMBL" id="PRQ37083.1"/>
    </source>
</evidence>
<dbReference type="Proteomes" id="UP000238479">
    <property type="component" value="Chromosome 4"/>
</dbReference>
<accession>A0A2P6QSB8</accession>
<dbReference type="OMA" id="DIGASIW"/>
<protein>
    <submittedName>
        <fullName evidence="3">Putative ribonuclease H-like domain, reverse transcriptase zinc-binding domain-containing protein</fullName>
    </submittedName>
</protein>
<dbReference type="GO" id="GO:0003964">
    <property type="term" value="F:RNA-directed DNA polymerase activity"/>
    <property type="evidence" value="ECO:0007669"/>
    <property type="project" value="UniProtKB-KW"/>
</dbReference>